<evidence type="ECO:0000313" key="2">
    <source>
        <dbReference type="EMBL" id="OKL36361.1"/>
    </source>
</evidence>
<proteinExistence type="predicted"/>
<evidence type="ECO:0000259" key="1">
    <source>
        <dbReference type="PROSITE" id="PS50965"/>
    </source>
</evidence>
<gene>
    <name evidence="2" type="ORF">BLL40_10725</name>
</gene>
<dbReference type="STRING" id="1714354.BLL40_10725"/>
<dbReference type="OrthoDB" id="569879at2"/>
<protein>
    <recommendedName>
        <fullName evidence="1">NERD domain-containing protein</fullName>
    </recommendedName>
</protein>
<dbReference type="InterPro" id="IPR011528">
    <property type="entry name" value="NERD"/>
</dbReference>
<name>A0A1Q5P2G8_9BACI</name>
<comment type="caution">
    <text evidence="2">The sequence shown here is derived from an EMBL/GenBank/DDBJ whole genome shotgun (WGS) entry which is preliminary data.</text>
</comment>
<evidence type="ECO:0000313" key="3">
    <source>
        <dbReference type="Proteomes" id="UP000186524"/>
    </source>
</evidence>
<sequence>MSIIKKVEKPLYLLKLEALLGRLPNHHPKRAIVIEEAAKVTAGFRGEQSIEYSLKEVQHQVSIFNDLRLQSSSGSFFQLDFLILTPYFIALIESKNYIGAIRIQTDHRQMIRTFEGKETVFPDAVLQLRRQTRHLTDWMHDHSIVPIPIPSFVGIANPTTRFDVSPPHPDYLHRFIRAIELPDTIHSLLQKNKTVFLKADQLRKFERMLLKNHVVYDPDLLAKFKIEESSLLKGVQCPNCAQFSMERMSQRWHCPACNAFSKEAHIQAIQDYAYLIKPTASSVEIARFLMLDSRFTAYRMLISMNLKTSGGPKNRIYYLR</sequence>
<feature type="domain" description="NERD" evidence="1">
    <location>
        <begin position="42"/>
        <end position="158"/>
    </location>
</feature>
<dbReference type="EMBL" id="MRWQ01000008">
    <property type="protein sequence ID" value="OKL36361.1"/>
    <property type="molecule type" value="Genomic_DNA"/>
</dbReference>
<organism evidence="2 3">
    <name type="scientific">Domibacillus mangrovi</name>
    <dbReference type="NCBI Taxonomy" id="1714354"/>
    <lineage>
        <taxon>Bacteria</taxon>
        <taxon>Bacillati</taxon>
        <taxon>Bacillota</taxon>
        <taxon>Bacilli</taxon>
        <taxon>Bacillales</taxon>
        <taxon>Bacillaceae</taxon>
        <taxon>Domibacillus</taxon>
    </lineage>
</organism>
<reference evidence="2 3" key="1">
    <citation type="submission" date="2016-12" db="EMBL/GenBank/DDBJ databases">
        <title>Domibacillus sp. SAOS 44 whole genome sequencing.</title>
        <authorList>
            <person name="Verma A."/>
            <person name="Krishnamurthi S."/>
        </authorList>
    </citation>
    <scope>NUCLEOTIDE SEQUENCE [LARGE SCALE GENOMIC DNA]</scope>
    <source>
        <strain evidence="2 3">SAOS 44</strain>
    </source>
</reference>
<dbReference type="Proteomes" id="UP000186524">
    <property type="component" value="Unassembled WGS sequence"/>
</dbReference>
<dbReference type="RefSeq" id="WP_073711896.1">
    <property type="nucleotide sequence ID" value="NZ_MRWQ01000008.1"/>
</dbReference>
<dbReference type="AlphaFoldDB" id="A0A1Q5P2G8"/>
<accession>A0A1Q5P2G8</accession>
<dbReference type="Pfam" id="PF08378">
    <property type="entry name" value="NERD"/>
    <property type="match status" value="1"/>
</dbReference>
<dbReference type="PROSITE" id="PS50965">
    <property type="entry name" value="NERD"/>
    <property type="match status" value="1"/>
</dbReference>
<keyword evidence="3" id="KW-1185">Reference proteome</keyword>